<keyword evidence="1" id="KW-0234">DNA repair</keyword>
<evidence type="ECO:0000313" key="5">
    <source>
        <dbReference type="EMBL" id="CAK8996038.1"/>
    </source>
</evidence>
<keyword evidence="1" id="KW-0227">DNA damage</keyword>
<feature type="domain" description="DNA helicase Pif1-like DEAD-box helicase" evidence="3">
    <location>
        <begin position="1826"/>
        <end position="1966"/>
    </location>
</feature>
<name>A0ABP0I1B4_9DINO</name>
<keyword evidence="6" id="KW-1185">Reference proteome</keyword>
<keyword evidence="1" id="KW-0378">Hydrolase</keyword>
<dbReference type="Pfam" id="PF05970">
    <property type="entry name" value="PIF1"/>
    <property type="match status" value="1"/>
</dbReference>
<dbReference type="PANTHER" id="PTHR47642:SF5">
    <property type="entry name" value="ATP-DEPENDENT DNA HELICASE"/>
    <property type="match status" value="1"/>
</dbReference>
<dbReference type="GO" id="GO:0004386">
    <property type="term" value="F:helicase activity"/>
    <property type="evidence" value="ECO:0007669"/>
    <property type="project" value="UniProtKB-KW"/>
</dbReference>
<evidence type="ECO:0000259" key="4">
    <source>
        <dbReference type="Pfam" id="PF20209"/>
    </source>
</evidence>
<dbReference type="Proteomes" id="UP001642464">
    <property type="component" value="Unassembled WGS sequence"/>
</dbReference>
<reference evidence="5 6" key="1">
    <citation type="submission" date="2024-02" db="EMBL/GenBank/DDBJ databases">
        <authorList>
            <person name="Chen Y."/>
            <person name="Shah S."/>
            <person name="Dougan E. K."/>
            <person name="Thang M."/>
            <person name="Chan C."/>
        </authorList>
    </citation>
    <scope>NUCLEOTIDE SEQUENCE [LARGE SCALE GENOMIC DNA]</scope>
</reference>
<evidence type="ECO:0000313" key="6">
    <source>
        <dbReference type="Proteomes" id="UP001642464"/>
    </source>
</evidence>
<evidence type="ECO:0000256" key="1">
    <source>
        <dbReference type="RuleBase" id="RU363044"/>
    </source>
</evidence>
<feature type="compositionally biased region" description="Pro residues" evidence="2">
    <location>
        <begin position="23"/>
        <end position="35"/>
    </location>
</feature>
<keyword evidence="1" id="KW-0233">DNA recombination</keyword>
<keyword evidence="1" id="KW-0067">ATP-binding</keyword>
<comment type="caution">
    <text evidence="5">The sequence shown here is derived from an EMBL/GenBank/DDBJ whole genome shotgun (WGS) entry which is preliminary data.</text>
</comment>
<organism evidence="5 6">
    <name type="scientific">Durusdinium trenchii</name>
    <dbReference type="NCBI Taxonomy" id="1381693"/>
    <lineage>
        <taxon>Eukaryota</taxon>
        <taxon>Sar</taxon>
        <taxon>Alveolata</taxon>
        <taxon>Dinophyceae</taxon>
        <taxon>Suessiales</taxon>
        <taxon>Symbiodiniaceae</taxon>
        <taxon>Durusdinium</taxon>
    </lineage>
</organism>
<proteinExistence type="inferred from homology"/>
<sequence length="2172" mass="241132">MLHIFYNGVDHYDALVELDGPSGFPPAWPQPPPPEYVAAETVPEQDSRSEFNDSKPKKKAASKTKAAQPHTVRPVGAQQTAPSAPPQPADPEVDLLQELANGSVAEASSHPHRVVEDLDLAEQRLREHPTVPPGATLAEKDAGALWPRVFCAFDGCCWSEQDGTEEALHHHLAEVHATDLQGIAKHMLRGRADDALFSIYSAAIAEKCRSQAPLAGASLDRTALRSLANATADEQVESLVCVCCGGVFPYVHEIRDKGDIQWRKPLRRQRPEGEANFFGQNFSTVHELIGLDSYLQKYDIINTETGDHRCTAQPEHVANKTIACEHCELPVCRQCHEDLTQAKLPRLSYANEMFTGYGLKRIYKDKVTAMELVCASPALTSMILMSMESRHRNQSKTSAFDEQAHMARHRYGARGNVITFPLPTDEILRALDDFMESNGPADSLPRSGKQLADVVRVILRTNKDGHTSEHEIKTLIHQANVRRQAAGVSSEKLFCSCLYIGWGAVARAQRCQVVVDLILDTKRLGHPAFTSLQEETVRANAAALPEDGIPPEVLQIINEVDDGANKLQPQKAATPADGMHANIAAAGPNASFPALVNRRLARSSAPGAAFSTQRPRAVVAEGHSLHQAHEVQAAAIDELKENMTSEAERGAFGVHPLEIRTGNKLLDQFDTCYWCIAFCFLFPYATAGPDVQKLAGGLAAWRRLIGPYIAHFFGFHARRRSYTKTGICSINLILRPCAFEDDGTAKISKRKACHPEAPEVGVEAWGAAMQRQVASQFRRDWNFPPTLWNYLFRTKINLQQNSHIFSVPNEFGPGRRMLTNEEIQEGTEHIYQLLRYVDINGEEKAIAGDFTKLRHAPHLSPAALKVLSNTEARTRTVPGTHEVRKTMRYQTHSYRVPYGLACFFTFSPSERDSTIMLRMARARQSDPAINDDKRKAFYQRTLPPLDIDFLRLSPEALAEALPDYDERKSILARDPLACLNGFLALVGLAFRHIFGIRLCPRCPDCANSNCPCTDAFGSNATAAGGVFGRFDAAFGSLECQKSGSYHLHGQFFLQCYHQFKPLSELVNESQEQLLELLRKYSDYSAHVTRKVYCDPESWTEERDAVEAQWPEYRGSSLMLSRPSYQSDAAMPAPEWLAAYLSEDAEALQKHKQHHVHVPDDNGKRQPLDHCRDPKDHTKCKSFFPRDAWLTSEAILICSGLAGAKGMPCKSKRSMVGMPWGPCNDPNLNGNHPALLAALRCNGDVQLPFRFPITPITHNTSCDQQCDQKMPIWTLVREAQINQSAQVGYQCDYANKRLKIATREVKEWMKGQNELYLDLSGKPTGYLGARVSKRLATDLFARGVCRGAVECTNLILNAAQKDPTRAESIKTAQLTEIALAYPLQLLRAVAAHEPWPKEVTRAIVDKRCEARRAIIACPFWTMYGARGQRAEAMDVAKVHMLSACEFARAFDFALATHPLRPEAYGRDILMPGKYHAKLTAKGAEAVAQRKQLVAGLHYEIREEGGADSSWLPLGQSELGQPYRRDWVVVPRKRPHVPVIYGAQGSKSEEDKAMRILVLFFPWVNDARDASANVPFVEKLWVDGARSWREALCMHVQRHGFPTEEVKRFVLNFCFAYCLPREHHLVDGLVENSDNKGVEDDVVLALDEAEMLEATLTHIKGSRPTKEAAGDLDAAEAEQDGSGATKLHDMTRQMFKLSNSIWLRPSPGARPAQLQSPIASKTMDSEQTIKDHALAKKSAQASRNKATAQANKGAAGLLGVAVGDPLVRKRCPITAALLRDWLRSPRAQENTNAEQHRFLGLVVDRLLVEHNLISAEDANKYCREPMLHLLHGPPGTGKSHCLLFLREIFNLLEYKQGIDYEVVAFQAVNASALAGKTIHHACGFNTDQYNASEAGAVAATTAKRISYWRWLFIDEVSMVGARLLARTDHRLRSVKPDADAFKFDQGGQVRPFGGVNVLMGGDFFQLPPPEGGFLASVPRQLRASDAAQPDALKEQGLALLWESTRGVVELCQRERCKDIKRNTAVKTLAASPLAHAPINPHATRALQDEWWNEVCDQLRAGCLSEANHRYLHGLPVENCTLSPEERASRRRVITGPDDERLQTSKFLPAPAIVANNDAKYQINKDRAKHFAKAAGVPLHWSFAVDKASAAVLQNQALDKDVKLSRLGRQKLQAS</sequence>
<dbReference type="SUPFAM" id="SSF52540">
    <property type="entry name" value="P-loop containing nucleoside triphosphate hydrolases"/>
    <property type="match status" value="1"/>
</dbReference>
<dbReference type="InterPro" id="IPR010285">
    <property type="entry name" value="DNA_helicase_pif1-like_DEAD"/>
</dbReference>
<feature type="compositionally biased region" description="Basic and acidic residues" evidence="2">
    <location>
        <begin position="45"/>
        <end position="55"/>
    </location>
</feature>
<dbReference type="EMBL" id="CAXAMM010002411">
    <property type="protein sequence ID" value="CAK8996038.1"/>
    <property type="molecule type" value="Genomic_DNA"/>
</dbReference>
<feature type="region of interest" description="Disordered" evidence="2">
    <location>
        <begin position="1660"/>
        <end position="1680"/>
    </location>
</feature>
<dbReference type="InterPro" id="IPR027417">
    <property type="entry name" value="P-loop_NTPase"/>
</dbReference>
<comment type="cofactor">
    <cofactor evidence="1">
        <name>Mg(2+)</name>
        <dbReference type="ChEBI" id="CHEBI:18420"/>
    </cofactor>
</comment>
<feature type="region of interest" description="Disordered" evidence="2">
    <location>
        <begin position="23"/>
        <end position="91"/>
    </location>
</feature>
<dbReference type="InterPro" id="IPR051055">
    <property type="entry name" value="PIF1_helicase"/>
</dbReference>
<dbReference type="EC" id="5.6.2.3" evidence="1"/>
<comment type="catalytic activity">
    <reaction evidence="1">
        <text>ATP + H2O = ADP + phosphate + H(+)</text>
        <dbReference type="Rhea" id="RHEA:13065"/>
        <dbReference type="ChEBI" id="CHEBI:15377"/>
        <dbReference type="ChEBI" id="CHEBI:15378"/>
        <dbReference type="ChEBI" id="CHEBI:30616"/>
        <dbReference type="ChEBI" id="CHEBI:43474"/>
        <dbReference type="ChEBI" id="CHEBI:456216"/>
        <dbReference type="EC" id="5.6.2.3"/>
    </reaction>
</comment>
<keyword evidence="1" id="KW-0547">Nucleotide-binding</keyword>
<feature type="domain" description="DUF6570" evidence="4">
    <location>
        <begin position="343"/>
        <end position="484"/>
    </location>
</feature>
<dbReference type="InterPro" id="IPR046700">
    <property type="entry name" value="DUF6570"/>
</dbReference>
<dbReference type="PANTHER" id="PTHR47642">
    <property type="entry name" value="ATP-DEPENDENT DNA HELICASE"/>
    <property type="match status" value="1"/>
</dbReference>
<comment type="similarity">
    <text evidence="1">Belongs to the helicase family.</text>
</comment>
<gene>
    <name evidence="5" type="ORF">SCF082_LOCUS4617</name>
</gene>
<dbReference type="Pfam" id="PF20209">
    <property type="entry name" value="DUF6570"/>
    <property type="match status" value="1"/>
</dbReference>
<dbReference type="Gene3D" id="3.40.50.300">
    <property type="entry name" value="P-loop containing nucleotide triphosphate hydrolases"/>
    <property type="match status" value="1"/>
</dbReference>
<keyword evidence="1 5" id="KW-0347">Helicase</keyword>
<evidence type="ECO:0000256" key="2">
    <source>
        <dbReference type="SAM" id="MobiDB-lite"/>
    </source>
</evidence>
<protein>
    <recommendedName>
        <fullName evidence="1">ATP-dependent DNA helicase</fullName>
        <ecNumber evidence="1">5.6.2.3</ecNumber>
    </recommendedName>
</protein>
<evidence type="ECO:0000259" key="3">
    <source>
        <dbReference type="Pfam" id="PF05970"/>
    </source>
</evidence>
<accession>A0ABP0I1B4</accession>